<dbReference type="EMBL" id="CH480828">
    <property type="protein sequence ID" value="EDW45215.1"/>
    <property type="molecule type" value="Genomic_DNA"/>
</dbReference>
<feature type="region of interest" description="Disordered" evidence="1">
    <location>
        <begin position="1"/>
        <end position="67"/>
    </location>
</feature>
<accession>B4IC57</accession>
<feature type="compositionally biased region" description="Basic residues" evidence="1">
    <location>
        <begin position="41"/>
        <end position="63"/>
    </location>
</feature>
<sequence length="119" mass="13776">MQNSSRIRSPSGHPVTVSRHSHVNRGAKEPRSLGNWAKEHWQRHKIKAKPKRSVTYRHRHRPSDKRDKVMFPRNRLSALQATTLLLSGRRGGGRDWWRHRTQASQTKAPSPKPQVPAQD</sequence>
<evidence type="ECO:0000313" key="3">
    <source>
        <dbReference type="Proteomes" id="UP000001292"/>
    </source>
</evidence>
<feature type="compositionally biased region" description="Pro residues" evidence="1">
    <location>
        <begin position="110"/>
        <end position="119"/>
    </location>
</feature>
<evidence type="ECO:0000256" key="1">
    <source>
        <dbReference type="SAM" id="MobiDB-lite"/>
    </source>
</evidence>
<gene>
    <name evidence="2" type="primary">Dsec\GM19506</name>
    <name evidence="2" type="ORF">Dsec_GM19506</name>
</gene>
<protein>
    <submittedName>
        <fullName evidence="2">GM19506</fullName>
    </submittedName>
</protein>
<name>B4IC57_DROSE</name>
<reference evidence="2 3" key="1">
    <citation type="journal article" date="2007" name="Nature">
        <title>Evolution of genes and genomes on the Drosophila phylogeny.</title>
        <authorList>
            <consortium name="Drosophila 12 Genomes Consortium"/>
            <person name="Clark A.G."/>
            <person name="Eisen M.B."/>
            <person name="Smith D.R."/>
            <person name="Bergman C.M."/>
            <person name="Oliver B."/>
            <person name="Markow T.A."/>
            <person name="Kaufman T.C."/>
            <person name="Kellis M."/>
            <person name="Gelbart W."/>
            <person name="Iyer V.N."/>
            <person name="Pollard D.A."/>
            <person name="Sackton T.B."/>
            <person name="Larracuente A.M."/>
            <person name="Singh N.D."/>
            <person name="Abad J.P."/>
            <person name="Abt D.N."/>
            <person name="Adryan B."/>
            <person name="Aguade M."/>
            <person name="Akashi H."/>
            <person name="Anderson W.W."/>
            <person name="Aquadro C.F."/>
            <person name="Ardell D.H."/>
            <person name="Arguello R."/>
            <person name="Artieri C.G."/>
            <person name="Barbash D.A."/>
            <person name="Barker D."/>
            <person name="Barsanti P."/>
            <person name="Batterham P."/>
            <person name="Batzoglou S."/>
            <person name="Begun D."/>
            <person name="Bhutkar A."/>
            <person name="Blanco E."/>
            <person name="Bosak S.A."/>
            <person name="Bradley R.K."/>
            <person name="Brand A.D."/>
            <person name="Brent M.R."/>
            <person name="Brooks A.N."/>
            <person name="Brown R.H."/>
            <person name="Butlin R.K."/>
            <person name="Caggese C."/>
            <person name="Calvi B.R."/>
            <person name="Bernardo de Carvalho A."/>
            <person name="Caspi A."/>
            <person name="Castrezana S."/>
            <person name="Celniker S.E."/>
            <person name="Chang J.L."/>
            <person name="Chapple C."/>
            <person name="Chatterji S."/>
            <person name="Chinwalla A."/>
            <person name="Civetta A."/>
            <person name="Clifton S.W."/>
            <person name="Comeron J.M."/>
            <person name="Costello J.C."/>
            <person name="Coyne J.A."/>
            <person name="Daub J."/>
            <person name="David R.G."/>
            <person name="Delcher A.L."/>
            <person name="Delehaunty K."/>
            <person name="Do C.B."/>
            <person name="Ebling H."/>
            <person name="Edwards K."/>
            <person name="Eickbush T."/>
            <person name="Evans J.D."/>
            <person name="Filipski A."/>
            <person name="Findeiss S."/>
            <person name="Freyhult E."/>
            <person name="Fulton L."/>
            <person name="Fulton R."/>
            <person name="Garcia A.C."/>
            <person name="Gardiner A."/>
            <person name="Garfield D.A."/>
            <person name="Garvin B.E."/>
            <person name="Gibson G."/>
            <person name="Gilbert D."/>
            <person name="Gnerre S."/>
            <person name="Godfrey J."/>
            <person name="Good R."/>
            <person name="Gotea V."/>
            <person name="Gravely B."/>
            <person name="Greenberg A.J."/>
            <person name="Griffiths-Jones S."/>
            <person name="Gross S."/>
            <person name="Guigo R."/>
            <person name="Gustafson E.A."/>
            <person name="Haerty W."/>
            <person name="Hahn M.W."/>
            <person name="Halligan D.L."/>
            <person name="Halpern A.L."/>
            <person name="Halter G.M."/>
            <person name="Han M.V."/>
            <person name="Heger A."/>
            <person name="Hillier L."/>
            <person name="Hinrichs A.S."/>
            <person name="Holmes I."/>
            <person name="Hoskins R.A."/>
            <person name="Hubisz M.J."/>
            <person name="Hultmark D."/>
            <person name="Huntley M.A."/>
            <person name="Jaffe D.B."/>
            <person name="Jagadeeshan S."/>
            <person name="Jeck W.R."/>
            <person name="Johnson J."/>
            <person name="Jones C.D."/>
            <person name="Jordan W.C."/>
            <person name="Karpen G.H."/>
            <person name="Kataoka E."/>
            <person name="Keightley P.D."/>
            <person name="Kheradpour P."/>
            <person name="Kirkness E.F."/>
            <person name="Koerich L.B."/>
            <person name="Kristiansen K."/>
            <person name="Kudrna D."/>
            <person name="Kulathinal R.J."/>
            <person name="Kumar S."/>
            <person name="Kwok R."/>
            <person name="Lander E."/>
            <person name="Langley C.H."/>
            <person name="Lapoint R."/>
            <person name="Lazzaro B.P."/>
            <person name="Lee S.J."/>
            <person name="Levesque L."/>
            <person name="Li R."/>
            <person name="Lin C.F."/>
            <person name="Lin M.F."/>
            <person name="Lindblad-Toh K."/>
            <person name="Llopart A."/>
            <person name="Long M."/>
            <person name="Low L."/>
            <person name="Lozovsky E."/>
            <person name="Lu J."/>
            <person name="Luo M."/>
            <person name="Machado C.A."/>
            <person name="Makalowski W."/>
            <person name="Marzo M."/>
            <person name="Matsuda M."/>
            <person name="Matzkin L."/>
            <person name="McAllister B."/>
            <person name="McBride C.S."/>
            <person name="McKernan B."/>
            <person name="McKernan K."/>
            <person name="Mendez-Lago M."/>
            <person name="Minx P."/>
            <person name="Mollenhauer M.U."/>
            <person name="Montooth K."/>
            <person name="Mount S.M."/>
            <person name="Mu X."/>
            <person name="Myers E."/>
            <person name="Negre B."/>
            <person name="Newfeld S."/>
            <person name="Nielsen R."/>
            <person name="Noor M.A."/>
            <person name="O'Grady P."/>
            <person name="Pachter L."/>
            <person name="Papaceit M."/>
            <person name="Parisi M.J."/>
            <person name="Parisi M."/>
            <person name="Parts L."/>
            <person name="Pedersen J.S."/>
            <person name="Pesole G."/>
            <person name="Phillippy A.M."/>
            <person name="Ponting C.P."/>
            <person name="Pop M."/>
            <person name="Porcelli D."/>
            <person name="Powell J.R."/>
            <person name="Prohaska S."/>
            <person name="Pruitt K."/>
            <person name="Puig M."/>
            <person name="Quesneville H."/>
            <person name="Ram K.R."/>
            <person name="Rand D."/>
            <person name="Rasmussen M.D."/>
            <person name="Reed L.K."/>
            <person name="Reenan R."/>
            <person name="Reily A."/>
            <person name="Remington K.A."/>
            <person name="Rieger T.T."/>
            <person name="Ritchie M.G."/>
            <person name="Robin C."/>
            <person name="Rogers Y.H."/>
            <person name="Rohde C."/>
            <person name="Rozas J."/>
            <person name="Rubenfield M.J."/>
            <person name="Ruiz A."/>
            <person name="Russo S."/>
            <person name="Salzberg S.L."/>
            <person name="Sanchez-Gracia A."/>
            <person name="Saranga D.J."/>
            <person name="Sato H."/>
            <person name="Schaeffer S.W."/>
            <person name="Schatz M.C."/>
            <person name="Schlenke T."/>
            <person name="Schwartz R."/>
            <person name="Segarra C."/>
            <person name="Singh R.S."/>
            <person name="Sirot L."/>
            <person name="Sirota M."/>
            <person name="Sisneros N.B."/>
            <person name="Smith C.D."/>
            <person name="Smith T.F."/>
            <person name="Spieth J."/>
            <person name="Stage D.E."/>
            <person name="Stark A."/>
            <person name="Stephan W."/>
            <person name="Strausberg R.L."/>
            <person name="Strempel S."/>
            <person name="Sturgill D."/>
            <person name="Sutton G."/>
            <person name="Sutton G.G."/>
            <person name="Tao W."/>
            <person name="Teichmann S."/>
            <person name="Tobari Y.N."/>
            <person name="Tomimura Y."/>
            <person name="Tsolas J.M."/>
            <person name="Valente V.L."/>
            <person name="Venter E."/>
            <person name="Venter J.C."/>
            <person name="Vicario S."/>
            <person name="Vieira F.G."/>
            <person name="Vilella A.J."/>
            <person name="Villasante A."/>
            <person name="Walenz B."/>
            <person name="Wang J."/>
            <person name="Wasserman M."/>
            <person name="Watts T."/>
            <person name="Wilson D."/>
            <person name="Wilson R.K."/>
            <person name="Wing R.A."/>
            <person name="Wolfner M.F."/>
            <person name="Wong A."/>
            <person name="Wong G.K."/>
            <person name="Wu C.I."/>
            <person name="Wu G."/>
            <person name="Yamamoto D."/>
            <person name="Yang H.P."/>
            <person name="Yang S.P."/>
            <person name="Yorke J.A."/>
            <person name="Yoshida K."/>
            <person name="Zdobnov E."/>
            <person name="Zhang P."/>
            <person name="Zhang Y."/>
            <person name="Zimin A.V."/>
            <person name="Baldwin J."/>
            <person name="Abdouelleil A."/>
            <person name="Abdulkadir J."/>
            <person name="Abebe A."/>
            <person name="Abera B."/>
            <person name="Abreu J."/>
            <person name="Acer S.C."/>
            <person name="Aftuck L."/>
            <person name="Alexander A."/>
            <person name="An P."/>
            <person name="Anderson E."/>
            <person name="Anderson S."/>
            <person name="Arachi H."/>
            <person name="Azer M."/>
            <person name="Bachantsang P."/>
            <person name="Barry A."/>
            <person name="Bayul T."/>
            <person name="Berlin A."/>
            <person name="Bessette D."/>
            <person name="Bloom T."/>
            <person name="Blye J."/>
            <person name="Boguslavskiy L."/>
            <person name="Bonnet C."/>
            <person name="Boukhgalter B."/>
            <person name="Bourzgui I."/>
            <person name="Brown A."/>
            <person name="Cahill P."/>
            <person name="Channer S."/>
            <person name="Cheshatsang Y."/>
            <person name="Chuda L."/>
            <person name="Citroen M."/>
            <person name="Collymore A."/>
            <person name="Cooke P."/>
            <person name="Costello M."/>
            <person name="D'Aco K."/>
            <person name="Daza R."/>
            <person name="De Haan G."/>
            <person name="DeGray S."/>
            <person name="DeMaso C."/>
            <person name="Dhargay N."/>
            <person name="Dooley K."/>
            <person name="Dooley E."/>
            <person name="Doricent M."/>
            <person name="Dorje P."/>
            <person name="Dorjee K."/>
            <person name="Dupes A."/>
            <person name="Elong R."/>
            <person name="Falk J."/>
            <person name="Farina A."/>
            <person name="Faro S."/>
            <person name="Ferguson D."/>
            <person name="Fisher S."/>
            <person name="Foley C.D."/>
            <person name="Franke A."/>
            <person name="Friedrich D."/>
            <person name="Gadbois L."/>
            <person name="Gearin G."/>
            <person name="Gearin C.R."/>
            <person name="Giannoukos G."/>
            <person name="Goode T."/>
            <person name="Graham J."/>
            <person name="Grandbois E."/>
            <person name="Grewal S."/>
            <person name="Gyaltsen K."/>
            <person name="Hafez N."/>
            <person name="Hagos B."/>
            <person name="Hall J."/>
            <person name="Henson C."/>
            <person name="Hollinger A."/>
            <person name="Honan T."/>
            <person name="Huard M.D."/>
            <person name="Hughes L."/>
            <person name="Hurhula B."/>
            <person name="Husby M.E."/>
            <person name="Kamat A."/>
            <person name="Kanga B."/>
            <person name="Kashin S."/>
            <person name="Khazanovich D."/>
            <person name="Kisner P."/>
            <person name="Lance K."/>
            <person name="Lara M."/>
            <person name="Lee W."/>
            <person name="Lennon N."/>
            <person name="Letendre F."/>
            <person name="LeVine R."/>
            <person name="Lipovsky A."/>
            <person name="Liu X."/>
            <person name="Liu J."/>
            <person name="Liu S."/>
            <person name="Lokyitsang T."/>
            <person name="Lokyitsang Y."/>
            <person name="Lubonja R."/>
            <person name="Lui A."/>
            <person name="MacDonald P."/>
            <person name="Magnisalis V."/>
            <person name="Maru K."/>
            <person name="Matthews C."/>
            <person name="McCusker W."/>
            <person name="McDonough S."/>
            <person name="Mehta T."/>
            <person name="Meldrim J."/>
            <person name="Meneus L."/>
            <person name="Mihai O."/>
            <person name="Mihalev A."/>
            <person name="Mihova T."/>
            <person name="Mittelman R."/>
            <person name="Mlenga V."/>
            <person name="Montmayeur A."/>
            <person name="Mulrain L."/>
            <person name="Navidi A."/>
            <person name="Naylor J."/>
            <person name="Negash T."/>
            <person name="Nguyen T."/>
            <person name="Nguyen N."/>
            <person name="Nicol R."/>
            <person name="Norbu C."/>
            <person name="Norbu N."/>
            <person name="Novod N."/>
            <person name="O'Neill B."/>
            <person name="Osman S."/>
            <person name="Markiewicz E."/>
            <person name="Oyono O.L."/>
            <person name="Patti C."/>
            <person name="Phunkhang P."/>
            <person name="Pierre F."/>
            <person name="Priest M."/>
            <person name="Raghuraman S."/>
            <person name="Rege F."/>
            <person name="Reyes R."/>
            <person name="Rise C."/>
            <person name="Rogov P."/>
            <person name="Ross K."/>
            <person name="Ryan E."/>
            <person name="Settipalli S."/>
            <person name="Shea T."/>
            <person name="Sherpa N."/>
            <person name="Shi L."/>
            <person name="Shih D."/>
            <person name="Sparrow T."/>
            <person name="Spaulding J."/>
            <person name="Stalker J."/>
            <person name="Stange-Thomann N."/>
            <person name="Stavropoulos S."/>
            <person name="Stone C."/>
            <person name="Strader C."/>
            <person name="Tesfaye S."/>
            <person name="Thomson T."/>
            <person name="Thoulutsang Y."/>
            <person name="Thoulutsang D."/>
            <person name="Topham K."/>
            <person name="Topping I."/>
            <person name="Tsamla T."/>
            <person name="Vassiliev H."/>
            <person name="Vo A."/>
            <person name="Wangchuk T."/>
            <person name="Wangdi T."/>
            <person name="Weiand M."/>
            <person name="Wilkinson J."/>
            <person name="Wilson A."/>
            <person name="Yadav S."/>
            <person name="Young G."/>
            <person name="Yu Q."/>
            <person name="Zembek L."/>
            <person name="Zhong D."/>
            <person name="Zimmer A."/>
            <person name="Zwirko Z."/>
            <person name="Jaffe D.B."/>
            <person name="Alvarez P."/>
            <person name="Brockman W."/>
            <person name="Butler J."/>
            <person name="Chin C."/>
            <person name="Gnerre S."/>
            <person name="Grabherr M."/>
            <person name="Kleber M."/>
            <person name="Mauceli E."/>
            <person name="MacCallum I."/>
        </authorList>
    </citation>
    <scope>NUCLEOTIDE SEQUENCE [LARGE SCALE GENOMIC DNA]</scope>
    <source>
        <strain evidence="3">Rob3c / Tucson 14021-0248.25</strain>
    </source>
</reference>
<evidence type="ECO:0000313" key="2">
    <source>
        <dbReference type="EMBL" id="EDW45215.1"/>
    </source>
</evidence>
<proteinExistence type="predicted"/>
<organism evidence="3">
    <name type="scientific">Drosophila sechellia</name>
    <name type="common">Fruit fly</name>
    <dbReference type="NCBI Taxonomy" id="7238"/>
    <lineage>
        <taxon>Eukaryota</taxon>
        <taxon>Metazoa</taxon>
        <taxon>Ecdysozoa</taxon>
        <taxon>Arthropoda</taxon>
        <taxon>Hexapoda</taxon>
        <taxon>Insecta</taxon>
        <taxon>Pterygota</taxon>
        <taxon>Neoptera</taxon>
        <taxon>Endopterygota</taxon>
        <taxon>Diptera</taxon>
        <taxon>Brachycera</taxon>
        <taxon>Muscomorpha</taxon>
        <taxon>Ephydroidea</taxon>
        <taxon>Drosophilidae</taxon>
        <taxon>Drosophila</taxon>
        <taxon>Sophophora</taxon>
    </lineage>
</organism>
<dbReference type="HOGENOM" id="CLU_143061_0_0_1"/>
<keyword evidence="3" id="KW-1185">Reference proteome</keyword>
<dbReference type="AlphaFoldDB" id="B4IC57"/>
<dbReference type="Proteomes" id="UP000001292">
    <property type="component" value="Unassembled WGS sequence"/>
</dbReference>
<feature type="region of interest" description="Disordered" evidence="1">
    <location>
        <begin position="88"/>
        <end position="119"/>
    </location>
</feature>